<comment type="similarity">
    <text evidence="1">Belongs to the peptidase M14 family.</text>
</comment>
<dbReference type="Proteomes" id="UP000320390">
    <property type="component" value="Chromosome"/>
</dbReference>
<evidence type="ECO:0000256" key="3">
    <source>
        <dbReference type="SAM" id="SignalP"/>
    </source>
</evidence>
<keyword evidence="5" id="KW-0645">Protease</keyword>
<dbReference type="SUPFAM" id="SSF52317">
    <property type="entry name" value="Class I glutamine amidotransferase-like"/>
    <property type="match status" value="1"/>
</dbReference>
<evidence type="ECO:0000313" key="5">
    <source>
        <dbReference type="EMBL" id="QDV07194.1"/>
    </source>
</evidence>
<reference evidence="5 6" key="1">
    <citation type="submission" date="2019-02" db="EMBL/GenBank/DDBJ databases">
        <title>Deep-cultivation of Planctomycetes and their phenomic and genomic characterization uncovers novel biology.</title>
        <authorList>
            <person name="Wiegand S."/>
            <person name="Jogler M."/>
            <person name="Boedeker C."/>
            <person name="Pinto D."/>
            <person name="Vollmers J."/>
            <person name="Rivas-Marin E."/>
            <person name="Kohn T."/>
            <person name="Peeters S.H."/>
            <person name="Heuer A."/>
            <person name="Rast P."/>
            <person name="Oberbeckmann S."/>
            <person name="Bunk B."/>
            <person name="Jeske O."/>
            <person name="Meyerdierks A."/>
            <person name="Storesund J.E."/>
            <person name="Kallscheuer N."/>
            <person name="Luecker S."/>
            <person name="Lage O.M."/>
            <person name="Pohl T."/>
            <person name="Merkel B.J."/>
            <person name="Hornburger P."/>
            <person name="Mueller R.-W."/>
            <person name="Bruemmer F."/>
            <person name="Labrenz M."/>
            <person name="Spormann A.M."/>
            <person name="Op den Camp H."/>
            <person name="Overmann J."/>
            <person name="Amann R."/>
            <person name="Jetten M.S.M."/>
            <person name="Mascher T."/>
            <person name="Medema M.H."/>
            <person name="Devos D.P."/>
            <person name="Kaster A.-K."/>
            <person name="Ovreas L."/>
            <person name="Rohde M."/>
            <person name="Galperin M.Y."/>
            <person name="Jogler C."/>
        </authorList>
    </citation>
    <scope>NUCLEOTIDE SEQUENCE [LARGE SCALE GENOMIC DNA]</scope>
    <source>
        <strain evidence="5 6">Poly30</strain>
    </source>
</reference>
<sequence precursor="true">MIVMLTRIVGVLGVVTASTPALLSQESTPPEPKVEIRSFAPVASSTLELDRHWPPRLAQYVPEGQTYDPEFPKPEDILGWPVGTWHVRHDQLVDWFETCAEASPRMTLQRYGRTHEARPLLLSIVTSPANHARLEEIRAAHVEAVRTGADSHDGPSIVWMGYGVHGNESSASNASLLLAYHLAAATGPEIEAFLEKTVVLIDPCINPDGGARFAHWANMHRGTNLSVEPAHRDHDEEWPGGRTNHYWFDLNRDWLLLTHPESRGRIRQFQRWLPTVLTDYHEMGSGSSYFFQPGIPSRRNPMTPESNHALTAEIATYHARALDAMGSEYFTEERFDDFYYGKGSTYPDIHGAIGILFEQASSRGHVVKTDRGELSFPFTIKNQFTTSLSTLRAVGEMADRLGAHQRAFYRDALADAASAEIGGWVFGDEHDSARALEMAKRLRWHGIEVHALRGPFQLPAGTTFPGGYAFTVPADQPQYRLIRALFDTRTSWDDNTFYDVSAWAFPLSFDVALTPVARGDWSSLKPGLPLDAVTLLEDVPLPAANTVAYAFEPYGADSGRALHHLQKAGLRARVATKPFRADVDRSSRAFPIGSIVVPVGAQGLSAARVHEAVMEVQRAGWATPWPLSSGLTPDGPDLGSGSFAALETPNLALVVGGRVSSYEAGEMWHELDTRVGMAVTLLEAADGVRASTLEPFTHLILVNGATSAWDDGDQASVASWVRGGGVLIATKGSAVWAARELLRKADPMAVEPSKGTEKPPGPLAPIPYGDYEALRAEQRIAGTIFEAHIDRTHPLGYGFTRDQVPVFRNFEETLPEGNDPFSAPLRYTDEPLLSGFASASSVERIASTPAIRAERVGSGTVIAMIDDPVFRGVWYGTRRLLLNAIFFGQAIERRGPIEDRTEEDEAAYDHGHALGR</sequence>
<feature type="active site" description="Proton donor/acceptor" evidence="1">
    <location>
        <position position="358"/>
    </location>
</feature>
<dbReference type="InterPro" id="IPR000834">
    <property type="entry name" value="Peptidase_M14"/>
</dbReference>
<dbReference type="GO" id="GO:0004181">
    <property type="term" value="F:metallocarboxypeptidase activity"/>
    <property type="evidence" value="ECO:0007669"/>
    <property type="project" value="InterPro"/>
</dbReference>
<name>A0A518ESY0_9BACT</name>
<evidence type="ECO:0000256" key="1">
    <source>
        <dbReference type="PROSITE-ProRule" id="PRU01379"/>
    </source>
</evidence>
<dbReference type="Gene3D" id="3.40.630.10">
    <property type="entry name" value="Zn peptidases"/>
    <property type="match status" value="1"/>
</dbReference>
<dbReference type="AlphaFoldDB" id="A0A518ESY0"/>
<evidence type="ECO:0000259" key="4">
    <source>
        <dbReference type="PROSITE" id="PS52035"/>
    </source>
</evidence>
<dbReference type="PROSITE" id="PS52035">
    <property type="entry name" value="PEPTIDASE_M14"/>
    <property type="match status" value="1"/>
</dbReference>
<keyword evidence="5" id="KW-0378">Hydrolase</keyword>
<feature type="signal peptide" evidence="3">
    <location>
        <begin position="1"/>
        <end position="23"/>
    </location>
</feature>
<feature type="domain" description="Peptidase M14" evidence="4">
    <location>
        <begin position="85"/>
        <end position="398"/>
    </location>
</feature>
<dbReference type="GO" id="GO:0008270">
    <property type="term" value="F:zinc ion binding"/>
    <property type="evidence" value="ECO:0007669"/>
    <property type="project" value="InterPro"/>
</dbReference>
<feature type="compositionally biased region" description="Basic and acidic residues" evidence="2">
    <location>
        <begin position="907"/>
        <end position="916"/>
    </location>
</feature>
<keyword evidence="3" id="KW-0732">Signal</keyword>
<evidence type="ECO:0000256" key="2">
    <source>
        <dbReference type="SAM" id="MobiDB-lite"/>
    </source>
</evidence>
<organism evidence="5 6">
    <name type="scientific">Saltatorellus ferox</name>
    <dbReference type="NCBI Taxonomy" id="2528018"/>
    <lineage>
        <taxon>Bacteria</taxon>
        <taxon>Pseudomonadati</taxon>
        <taxon>Planctomycetota</taxon>
        <taxon>Planctomycetia</taxon>
        <taxon>Planctomycetia incertae sedis</taxon>
        <taxon>Saltatorellus</taxon>
    </lineage>
</organism>
<evidence type="ECO:0000313" key="6">
    <source>
        <dbReference type="Proteomes" id="UP000320390"/>
    </source>
</evidence>
<dbReference type="Gene3D" id="3.40.50.880">
    <property type="match status" value="1"/>
</dbReference>
<dbReference type="InterPro" id="IPR029062">
    <property type="entry name" value="Class_I_gatase-like"/>
</dbReference>
<dbReference type="OrthoDB" id="9767214at2"/>
<keyword evidence="6" id="KW-1185">Reference proteome</keyword>
<accession>A0A518ESY0</accession>
<dbReference type="GO" id="GO:0006508">
    <property type="term" value="P:proteolysis"/>
    <property type="evidence" value="ECO:0007669"/>
    <property type="project" value="InterPro"/>
</dbReference>
<feature type="region of interest" description="Disordered" evidence="2">
    <location>
        <begin position="897"/>
        <end position="916"/>
    </location>
</feature>
<gene>
    <name evidence="5" type="ORF">Poly30_27130</name>
</gene>
<protein>
    <submittedName>
        <fullName evidence="5">Zinc carboxypeptidase</fullName>
    </submittedName>
</protein>
<feature type="chain" id="PRO_5021805429" evidence="3">
    <location>
        <begin position="24"/>
        <end position="916"/>
    </location>
</feature>
<dbReference type="EMBL" id="CP036434">
    <property type="protein sequence ID" value="QDV07194.1"/>
    <property type="molecule type" value="Genomic_DNA"/>
</dbReference>
<proteinExistence type="inferred from homology"/>
<keyword evidence="5" id="KW-0121">Carboxypeptidase</keyword>
<dbReference type="SUPFAM" id="SSF53187">
    <property type="entry name" value="Zn-dependent exopeptidases"/>
    <property type="match status" value="1"/>
</dbReference>
<dbReference type="Pfam" id="PF00246">
    <property type="entry name" value="Peptidase_M14"/>
    <property type="match status" value="1"/>
</dbReference>